<evidence type="ECO:0000256" key="2">
    <source>
        <dbReference type="ARBA" id="ARBA00005417"/>
    </source>
</evidence>
<dbReference type="EMBL" id="JAFBDR010000037">
    <property type="protein sequence ID" value="MBM7573553.1"/>
    <property type="molecule type" value="Genomic_DNA"/>
</dbReference>
<dbReference type="GO" id="GO:0005524">
    <property type="term" value="F:ATP binding"/>
    <property type="evidence" value="ECO:0007669"/>
    <property type="project" value="UniProtKB-KW"/>
</dbReference>
<dbReference type="Pfam" id="PF00005">
    <property type="entry name" value="ABC_tran"/>
    <property type="match status" value="1"/>
</dbReference>
<gene>
    <name evidence="17" type="ORF">JOC48_004117</name>
</gene>
<evidence type="ECO:0000313" key="18">
    <source>
        <dbReference type="Proteomes" id="UP001296943"/>
    </source>
</evidence>
<feature type="domain" description="ABC transporter" evidence="16">
    <location>
        <begin position="4"/>
        <end position="245"/>
    </location>
</feature>
<evidence type="ECO:0000256" key="3">
    <source>
        <dbReference type="ARBA" id="ARBA00022448"/>
    </source>
</evidence>
<evidence type="ECO:0000256" key="7">
    <source>
        <dbReference type="ARBA" id="ARBA00022840"/>
    </source>
</evidence>
<evidence type="ECO:0000256" key="1">
    <source>
        <dbReference type="ARBA" id="ARBA00004202"/>
    </source>
</evidence>
<keyword evidence="8" id="KW-1278">Translocase</keyword>
<dbReference type="EC" id="7.2.2.11" evidence="13"/>
<evidence type="ECO:0000256" key="15">
    <source>
        <dbReference type="ARBA" id="ARBA00048610"/>
    </source>
</evidence>
<organism evidence="17 18">
    <name type="scientific">Aquibacillus albus</name>
    <dbReference type="NCBI Taxonomy" id="1168171"/>
    <lineage>
        <taxon>Bacteria</taxon>
        <taxon>Bacillati</taxon>
        <taxon>Bacillota</taxon>
        <taxon>Bacilli</taxon>
        <taxon>Bacillales</taxon>
        <taxon>Bacillaceae</taxon>
        <taxon>Aquibacillus</taxon>
    </lineage>
</organism>
<dbReference type="PANTHER" id="PTHR43297:SF13">
    <property type="entry name" value="NICKEL ABC TRANSPORTER, ATP-BINDING PROTEIN"/>
    <property type="match status" value="1"/>
</dbReference>
<dbReference type="PROSITE" id="PS50893">
    <property type="entry name" value="ABC_TRANSPORTER_2"/>
    <property type="match status" value="1"/>
</dbReference>
<keyword evidence="10" id="KW-0921">Nickel transport</keyword>
<evidence type="ECO:0000256" key="6">
    <source>
        <dbReference type="ARBA" id="ARBA00022741"/>
    </source>
</evidence>
<proteinExistence type="inferred from homology"/>
<keyword evidence="5" id="KW-0533">Nickel</keyword>
<dbReference type="PANTHER" id="PTHR43297">
    <property type="entry name" value="OLIGOPEPTIDE TRANSPORT ATP-BINDING PROTEIN APPD"/>
    <property type="match status" value="1"/>
</dbReference>
<name>A0ABS2N618_9BACI</name>
<dbReference type="InterPro" id="IPR003439">
    <property type="entry name" value="ABC_transporter-like_ATP-bd"/>
</dbReference>
<protein>
    <recommendedName>
        <fullName evidence="14">Nickel import system ATP-binding protein NikD</fullName>
        <ecNumber evidence="13">7.2.2.11</ecNumber>
    </recommendedName>
</protein>
<keyword evidence="9" id="KW-0406">Ion transport</keyword>
<dbReference type="Gene3D" id="3.40.50.300">
    <property type="entry name" value="P-loop containing nucleotide triphosphate hydrolases"/>
    <property type="match status" value="1"/>
</dbReference>
<dbReference type="InterPro" id="IPR017871">
    <property type="entry name" value="ABC_transporter-like_CS"/>
</dbReference>
<dbReference type="PROSITE" id="PS00211">
    <property type="entry name" value="ABC_TRANSPORTER_1"/>
    <property type="match status" value="1"/>
</dbReference>
<evidence type="ECO:0000256" key="14">
    <source>
        <dbReference type="ARBA" id="ARBA00044143"/>
    </source>
</evidence>
<dbReference type="RefSeq" id="WP_204502192.1">
    <property type="nucleotide sequence ID" value="NZ_JAFBDR010000037.1"/>
</dbReference>
<dbReference type="InterPro" id="IPR003593">
    <property type="entry name" value="AAA+_ATPase"/>
</dbReference>
<keyword evidence="3" id="KW-0813">Transport</keyword>
<evidence type="ECO:0000256" key="10">
    <source>
        <dbReference type="ARBA" id="ARBA00023112"/>
    </source>
</evidence>
<keyword evidence="7 17" id="KW-0067">ATP-binding</keyword>
<sequence>MSILEVDNLSVSFKQYTSGLRQHTQEVISNLSMELVSGEILAVVGASGSGKSLLAHAILGILPSNAQTSGKIRFDGEVLTTKLQEQLRGKEIALVPQSVSFLDPLMRVGAQVRTSVRKGKAKEAQKKVFERYHLKEEVENMYPFQLSGGMARRILVSTAMVSGARVIIADEPTPGLDSVVIKEALTNFREFADQGCAVMLISHDIESALQVADKVAVFYGGTVLEIAPAENFEGNGDRLQHHYSKALWRALPQNDFTCEFKN</sequence>
<comment type="subcellular location">
    <subcellularLocation>
        <location evidence="1">Cell membrane</location>
        <topology evidence="1">Peripheral membrane protein</topology>
    </subcellularLocation>
</comment>
<keyword evidence="11" id="KW-0472">Membrane</keyword>
<comment type="similarity">
    <text evidence="2">Belongs to the ABC transporter superfamily.</text>
</comment>
<keyword evidence="18" id="KW-1185">Reference proteome</keyword>
<dbReference type="InterPro" id="IPR027417">
    <property type="entry name" value="P-loop_NTPase"/>
</dbReference>
<evidence type="ECO:0000256" key="12">
    <source>
        <dbReference type="ARBA" id="ARBA00038669"/>
    </source>
</evidence>
<reference evidence="17 18" key="1">
    <citation type="submission" date="2021-01" db="EMBL/GenBank/DDBJ databases">
        <title>Genomic Encyclopedia of Type Strains, Phase IV (KMG-IV): sequencing the most valuable type-strain genomes for metagenomic binning, comparative biology and taxonomic classification.</title>
        <authorList>
            <person name="Goeker M."/>
        </authorList>
    </citation>
    <scope>NUCLEOTIDE SEQUENCE [LARGE SCALE GENOMIC DNA]</scope>
    <source>
        <strain evidence="17 18">DSM 23711</strain>
    </source>
</reference>
<evidence type="ECO:0000256" key="9">
    <source>
        <dbReference type="ARBA" id="ARBA00023065"/>
    </source>
</evidence>
<dbReference type="SMART" id="SM00382">
    <property type="entry name" value="AAA"/>
    <property type="match status" value="1"/>
</dbReference>
<evidence type="ECO:0000259" key="16">
    <source>
        <dbReference type="PROSITE" id="PS50893"/>
    </source>
</evidence>
<evidence type="ECO:0000256" key="5">
    <source>
        <dbReference type="ARBA" id="ARBA00022596"/>
    </source>
</evidence>
<evidence type="ECO:0000313" key="17">
    <source>
        <dbReference type="EMBL" id="MBM7573553.1"/>
    </source>
</evidence>
<keyword evidence="6" id="KW-0547">Nucleotide-binding</keyword>
<evidence type="ECO:0000256" key="11">
    <source>
        <dbReference type="ARBA" id="ARBA00023136"/>
    </source>
</evidence>
<dbReference type="Proteomes" id="UP001296943">
    <property type="component" value="Unassembled WGS sequence"/>
</dbReference>
<comment type="caution">
    <text evidence="17">The sequence shown here is derived from an EMBL/GenBank/DDBJ whole genome shotgun (WGS) entry which is preliminary data.</text>
</comment>
<evidence type="ECO:0000256" key="13">
    <source>
        <dbReference type="ARBA" id="ARBA00039098"/>
    </source>
</evidence>
<dbReference type="InterPro" id="IPR050388">
    <property type="entry name" value="ABC_Ni/Peptide_Import"/>
</dbReference>
<keyword evidence="4" id="KW-1003">Cell membrane</keyword>
<evidence type="ECO:0000256" key="4">
    <source>
        <dbReference type="ARBA" id="ARBA00022475"/>
    </source>
</evidence>
<accession>A0ABS2N618</accession>
<dbReference type="SUPFAM" id="SSF52540">
    <property type="entry name" value="P-loop containing nucleoside triphosphate hydrolases"/>
    <property type="match status" value="1"/>
</dbReference>
<evidence type="ECO:0000256" key="8">
    <source>
        <dbReference type="ARBA" id="ARBA00022967"/>
    </source>
</evidence>
<comment type="subunit">
    <text evidence="12">The complex is composed of two ATP-binding proteins (NikD and NikE), two transmembrane proteins (NikB and NikC) and a solute-binding protein (NikA).</text>
</comment>
<comment type="catalytic activity">
    <reaction evidence="15">
        <text>Ni(2+)(out) + ATP + H2O = Ni(2+)(in) + ADP + phosphate + H(+)</text>
        <dbReference type="Rhea" id="RHEA:15557"/>
        <dbReference type="ChEBI" id="CHEBI:15377"/>
        <dbReference type="ChEBI" id="CHEBI:15378"/>
        <dbReference type="ChEBI" id="CHEBI:30616"/>
        <dbReference type="ChEBI" id="CHEBI:43474"/>
        <dbReference type="ChEBI" id="CHEBI:49786"/>
        <dbReference type="ChEBI" id="CHEBI:456216"/>
        <dbReference type="EC" id="7.2.2.11"/>
    </reaction>
    <physiologicalReaction direction="left-to-right" evidence="15">
        <dbReference type="Rhea" id="RHEA:15558"/>
    </physiologicalReaction>
</comment>